<dbReference type="KEGG" id="gaz:Pan241w_16770"/>
<name>A0A517RCQ7_9PLAN</name>
<reference evidence="1 2" key="1">
    <citation type="submission" date="2019-02" db="EMBL/GenBank/DDBJ databases">
        <title>Deep-cultivation of Planctomycetes and their phenomic and genomic characterization uncovers novel biology.</title>
        <authorList>
            <person name="Wiegand S."/>
            <person name="Jogler M."/>
            <person name="Boedeker C."/>
            <person name="Pinto D."/>
            <person name="Vollmers J."/>
            <person name="Rivas-Marin E."/>
            <person name="Kohn T."/>
            <person name="Peeters S.H."/>
            <person name="Heuer A."/>
            <person name="Rast P."/>
            <person name="Oberbeckmann S."/>
            <person name="Bunk B."/>
            <person name="Jeske O."/>
            <person name="Meyerdierks A."/>
            <person name="Storesund J.E."/>
            <person name="Kallscheuer N."/>
            <person name="Luecker S."/>
            <person name="Lage O.M."/>
            <person name="Pohl T."/>
            <person name="Merkel B.J."/>
            <person name="Hornburger P."/>
            <person name="Mueller R.-W."/>
            <person name="Bruemmer F."/>
            <person name="Labrenz M."/>
            <person name="Spormann A.M."/>
            <person name="Op den Camp H."/>
            <person name="Overmann J."/>
            <person name="Amann R."/>
            <person name="Jetten M.S.M."/>
            <person name="Mascher T."/>
            <person name="Medema M.H."/>
            <person name="Devos D.P."/>
            <person name="Kaster A.-K."/>
            <person name="Ovreas L."/>
            <person name="Rohde M."/>
            <person name="Galperin M.Y."/>
            <person name="Jogler C."/>
        </authorList>
    </citation>
    <scope>NUCLEOTIDE SEQUENCE [LARGE SCALE GENOMIC DNA]</scope>
    <source>
        <strain evidence="1 2">Pan241w</strain>
    </source>
</reference>
<keyword evidence="2" id="KW-1185">Reference proteome</keyword>
<dbReference type="SUPFAM" id="SSF160631">
    <property type="entry name" value="SMI1/KNR4-like"/>
    <property type="match status" value="1"/>
</dbReference>
<dbReference type="Proteomes" id="UP000317171">
    <property type="component" value="Chromosome"/>
</dbReference>
<evidence type="ECO:0008006" key="3">
    <source>
        <dbReference type="Google" id="ProtNLM"/>
    </source>
</evidence>
<gene>
    <name evidence="1" type="ORF">Pan241w_16770</name>
</gene>
<dbReference type="OrthoDB" id="292231at2"/>
<evidence type="ECO:0000313" key="2">
    <source>
        <dbReference type="Proteomes" id="UP000317171"/>
    </source>
</evidence>
<evidence type="ECO:0000313" key="1">
    <source>
        <dbReference type="EMBL" id="QDT41614.1"/>
    </source>
</evidence>
<dbReference type="InterPro" id="IPR037883">
    <property type="entry name" value="Knr4/Smi1-like_sf"/>
</dbReference>
<protein>
    <recommendedName>
        <fullName evidence="3">SMI1 / KNR4 family protein</fullName>
    </recommendedName>
</protein>
<proteinExistence type="predicted"/>
<organism evidence="1 2">
    <name type="scientific">Gimesia alba</name>
    <dbReference type="NCBI Taxonomy" id="2527973"/>
    <lineage>
        <taxon>Bacteria</taxon>
        <taxon>Pseudomonadati</taxon>
        <taxon>Planctomycetota</taxon>
        <taxon>Planctomycetia</taxon>
        <taxon>Planctomycetales</taxon>
        <taxon>Planctomycetaceae</taxon>
        <taxon>Gimesia</taxon>
    </lineage>
</organism>
<sequence length="183" mass="20919">MLDNWKRLLDLLPPPEKKHSFKRSWQTVESELGLSLPTDYKKFIDKYGSGCIMPSGGECGSIIIWNLRDVSDVLSWISTASRRYSDDQQSGNDLPFKGYPEPEGLLGWGTTPEGDFFNWRMIGEPDAWDCVFYHFSNAEMILLEGKGFVDVLVDLLEHNSSLMPYPIDPDNLKTPCAYTEEIW</sequence>
<dbReference type="Pfam" id="PF14568">
    <property type="entry name" value="SUKH_6"/>
    <property type="match status" value="1"/>
</dbReference>
<dbReference type="EMBL" id="CP036269">
    <property type="protein sequence ID" value="QDT41614.1"/>
    <property type="molecule type" value="Genomic_DNA"/>
</dbReference>
<dbReference type="AlphaFoldDB" id="A0A517RCQ7"/>
<accession>A0A517RCQ7</accession>
<dbReference type="Gene3D" id="3.40.1580.10">
    <property type="entry name" value="SMI1/KNR4-like"/>
    <property type="match status" value="1"/>
</dbReference>
<dbReference type="RefSeq" id="WP_145213498.1">
    <property type="nucleotide sequence ID" value="NZ_CP036269.1"/>
</dbReference>